<evidence type="ECO:0000313" key="2">
    <source>
        <dbReference type="EMBL" id="BAM91991.1"/>
    </source>
</evidence>
<accession>M4ZEQ7</accession>
<keyword evidence="3" id="KW-1185">Reference proteome</keyword>
<sequence length="102" mass="11128">MGGRGAGRKLGEVLRVAPAIADHTPTDPQIAFHLARFIEDLRGLPADGIVLRQNWLRACDFTTELGAAALNDSARWNDLFTRLGRTQVSDRAALREGLAECD</sequence>
<proteinExistence type="predicted"/>
<dbReference type="Pfam" id="PF04335">
    <property type="entry name" value="VirB8"/>
    <property type="match status" value="1"/>
</dbReference>
<dbReference type="KEGG" id="aol:S58_60150"/>
<gene>
    <name evidence="2" type="ORF">S58_60150</name>
</gene>
<dbReference type="InterPro" id="IPR007430">
    <property type="entry name" value="VirB8"/>
</dbReference>
<protein>
    <submittedName>
        <fullName evidence="2">Conjugal transfer protein TrbF</fullName>
    </submittedName>
</protein>
<dbReference type="AlphaFoldDB" id="M4ZEQ7"/>
<organism evidence="2 3">
    <name type="scientific">Bradyrhizobium oligotrophicum S58</name>
    <dbReference type="NCBI Taxonomy" id="1245469"/>
    <lineage>
        <taxon>Bacteria</taxon>
        <taxon>Pseudomonadati</taxon>
        <taxon>Pseudomonadota</taxon>
        <taxon>Alphaproteobacteria</taxon>
        <taxon>Hyphomicrobiales</taxon>
        <taxon>Nitrobacteraceae</taxon>
        <taxon>Bradyrhizobium</taxon>
    </lineage>
</organism>
<reference evidence="2 3" key="1">
    <citation type="journal article" date="2013" name="Appl. Environ. Microbiol.">
        <title>Genome analysis suggests that the soil oligotrophic bacterium Agromonas oligotrophica (Bradyrhizobium oligotrophicum) is a nitrogen-fixing symbiont of Aeschynomene indica.</title>
        <authorList>
            <person name="Okubo T."/>
            <person name="Fukushima S."/>
            <person name="Itakura M."/>
            <person name="Oshima K."/>
            <person name="Longtonglang A."/>
            <person name="Teaumroong N."/>
            <person name="Mitsui H."/>
            <person name="Hattori M."/>
            <person name="Hattori R."/>
            <person name="Hattori T."/>
            <person name="Minamisawa K."/>
        </authorList>
    </citation>
    <scope>NUCLEOTIDE SEQUENCE [LARGE SCALE GENOMIC DNA]</scope>
    <source>
        <strain evidence="2 3">S58</strain>
    </source>
</reference>
<dbReference type="GO" id="GO:0016020">
    <property type="term" value="C:membrane"/>
    <property type="evidence" value="ECO:0007669"/>
    <property type="project" value="InterPro"/>
</dbReference>
<evidence type="ECO:0000313" key="3">
    <source>
        <dbReference type="Proteomes" id="UP000011841"/>
    </source>
</evidence>
<dbReference type="Proteomes" id="UP000011841">
    <property type="component" value="Chromosome"/>
</dbReference>
<feature type="domain" description="Bacterial virulence protein VirB8" evidence="1">
    <location>
        <begin position="10"/>
        <end position="87"/>
    </location>
</feature>
<dbReference type="PATRIC" id="fig|1245469.3.peg.6151"/>
<evidence type="ECO:0000259" key="1">
    <source>
        <dbReference type="Pfam" id="PF04335"/>
    </source>
</evidence>
<dbReference type="eggNOG" id="COG3701">
    <property type="taxonomic scope" value="Bacteria"/>
</dbReference>
<dbReference type="HOGENOM" id="CLU_2272011_0_0_5"/>
<name>M4ZEQ7_9BRAD</name>
<dbReference type="EMBL" id="AP012603">
    <property type="protein sequence ID" value="BAM91991.1"/>
    <property type="molecule type" value="Genomic_DNA"/>
</dbReference>
<dbReference type="STRING" id="1245469.S58_60150"/>